<dbReference type="InterPro" id="IPR017806">
    <property type="entry name" value="EgtB"/>
</dbReference>
<protein>
    <submittedName>
        <fullName evidence="6">Ergothioneine biosynthesis protein EgtB</fullName>
    </submittedName>
</protein>
<feature type="domain" description="DinB-like" evidence="5">
    <location>
        <begin position="27"/>
        <end position="161"/>
    </location>
</feature>
<dbReference type="NCBIfam" id="TIGR03440">
    <property type="entry name" value="egtB_TIGR03440"/>
    <property type="match status" value="1"/>
</dbReference>
<evidence type="ECO:0000313" key="7">
    <source>
        <dbReference type="Proteomes" id="UP000324595"/>
    </source>
</evidence>
<evidence type="ECO:0000256" key="3">
    <source>
        <dbReference type="ARBA" id="ARBA00037882"/>
    </source>
</evidence>
<name>A0A5D3YKY9_9BACT</name>
<dbReference type="Proteomes" id="UP000324595">
    <property type="component" value="Unassembled WGS sequence"/>
</dbReference>
<sequence>MDIKTSQPKLEKSADRHSKEQLKKRFKEIRDFSIHLTEPLEKEDYVIQAINNTSPTKWHLAHVSWFYETFVLEKALPDYESLHPQYSYIFNSYYLQTGEPHTRSKRGLLSRPSVDEVLEYREYVNGQVLAFIEGATPEEIAEFGPVIEIGNHHEQQHQELMVTDFKYMFAQNPLYPKYKELNHPKGSPPDSLNWISFDEGIYEIGNDGGEYTYDNEHPRHRKFLEPFVMADRLITNGEFMEFMEDGGYERSPLWLDDGWATVNERNWDSPLYWCKRDDGWYHYTLGGLRKVHPHEPVTHVSYYESDAFARWADARLPREAEWEVAAGDKPYDGNFVEDNKFHPRPLQQNTDGLKQMYGDVWEWTMSAYEPYPGYEPLPGALGEYNGKFMCSQYVLRGGSCATSETHIRKTYRNFFYPDARWQFNGIRLAKNI</sequence>
<dbReference type="Gene3D" id="3.90.1580.10">
    <property type="entry name" value="paralog of FGE (formylglycine-generating enzyme)"/>
    <property type="match status" value="1"/>
</dbReference>
<evidence type="ECO:0000259" key="5">
    <source>
        <dbReference type="Pfam" id="PF12867"/>
    </source>
</evidence>
<dbReference type="PANTHER" id="PTHR23150:SF36">
    <property type="entry name" value="HERCYNINE OXYGENASE"/>
    <property type="match status" value="1"/>
</dbReference>
<feature type="domain" description="Sulfatase-modifying factor enzyme-like" evidence="4">
    <location>
        <begin position="195"/>
        <end position="344"/>
    </location>
</feature>
<evidence type="ECO:0000256" key="1">
    <source>
        <dbReference type="ARBA" id="ARBA00023002"/>
    </source>
</evidence>
<feature type="domain" description="Sulfatase-modifying factor enzyme-like" evidence="4">
    <location>
        <begin position="347"/>
        <end position="430"/>
    </location>
</feature>
<comment type="caution">
    <text evidence="6">The sequence shown here is derived from an EMBL/GenBank/DDBJ whole genome shotgun (WGS) entry which is preliminary data.</text>
</comment>
<evidence type="ECO:0000313" key="6">
    <source>
        <dbReference type="EMBL" id="TYP93361.1"/>
    </source>
</evidence>
<dbReference type="OrthoDB" id="9768004at2"/>
<organism evidence="6 7">
    <name type="scientific">Fodinibius salinus</name>
    <dbReference type="NCBI Taxonomy" id="860790"/>
    <lineage>
        <taxon>Bacteria</taxon>
        <taxon>Pseudomonadati</taxon>
        <taxon>Balneolota</taxon>
        <taxon>Balneolia</taxon>
        <taxon>Balneolales</taxon>
        <taxon>Balneolaceae</taxon>
        <taxon>Fodinibius</taxon>
    </lineage>
</organism>
<dbReference type="InterPro" id="IPR042095">
    <property type="entry name" value="SUMF_sf"/>
</dbReference>
<evidence type="ECO:0000256" key="2">
    <source>
        <dbReference type="ARBA" id="ARBA00023004"/>
    </source>
</evidence>
<comment type="pathway">
    <text evidence="3">Amino-acid biosynthesis; ergothioneine biosynthesis.</text>
</comment>
<gene>
    <name evidence="6" type="ORF">LX73_1062</name>
</gene>
<accession>A0A5D3YKY9</accession>
<dbReference type="SUPFAM" id="SSF56436">
    <property type="entry name" value="C-type lectin-like"/>
    <property type="match status" value="1"/>
</dbReference>
<dbReference type="GO" id="GO:0052699">
    <property type="term" value="P:ergothioneine biosynthetic process"/>
    <property type="evidence" value="ECO:0007669"/>
    <property type="project" value="InterPro"/>
</dbReference>
<reference evidence="6 7" key="1">
    <citation type="submission" date="2019-07" db="EMBL/GenBank/DDBJ databases">
        <title>Genomic Encyclopedia of Archaeal and Bacterial Type Strains, Phase II (KMG-II): from individual species to whole genera.</title>
        <authorList>
            <person name="Goeker M."/>
        </authorList>
    </citation>
    <scope>NUCLEOTIDE SEQUENCE [LARGE SCALE GENOMIC DNA]</scope>
    <source>
        <strain evidence="6 7">DSM 21935</strain>
    </source>
</reference>
<dbReference type="InterPro" id="IPR016187">
    <property type="entry name" value="CTDL_fold"/>
</dbReference>
<keyword evidence="1" id="KW-0560">Oxidoreductase</keyword>
<keyword evidence="7" id="KW-1185">Reference proteome</keyword>
<dbReference type="InterPro" id="IPR005532">
    <property type="entry name" value="SUMF_dom"/>
</dbReference>
<dbReference type="EMBL" id="VNHY01000002">
    <property type="protein sequence ID" value="TYP93361.1"/>
    <property type="molecule type" value="Genomic_DNA"/>
</dbReference>
<dbReference type="InterPro" id="IPR024775">
    <property type="entry name" value="DinB-like"/>
</dbReference>
<dbReference type="Pfam" id="PF12867">
    <property type="entry name" value="DinB_2"/>
    <property type="match status" value="1"/>
</dbReference>
<dbReference type="InterPro" id="IPR051043">
    <property type="entry name" value="Sulfatase_Mod_Factor_Kinase"/>
</dbReference>
<keyword evidence="2" id="KW-0408">Iron</keyword>
<dbReference type="PANTHER" id="PTHR23150">
    <property type="entry name" value="SULFATASE MODIFYING FACTOR 1, 2"/>
    <property type="match status" value="1"/>
</dbReference>
<dbReference type="AlphaFoldDB" id="A0A5D3YKY9"/>
<dbReference type="Pfam" id="PF03781">
    <property type="entry name" value="FGE-sulfatase"/>
    <property type="match status" value="2"/>
</dbReference>
<dbReference type="RefSeq" id="WP_148898435.1">
    <property type="nucleotide sequence ID" value="NZ_VNHY01000002.1"/>
</dbReference>
<evidence type="ECO:0000259" key="4">
    <source>
        <dbReference type="Pfam" id="PF03781"/>
    </source>
</evidence>
<proteinExistence type="predicted"/>